<dbReference type="Proteomes" id="UP001149813">
    <property type="component" value="Unassembled WGS sequence"/>
</dbReference>
<evidence type="ECO:0000313" key="5">
    <source>
        <dbReference type="Proteomes" id="UP001149813"/>
    </source>
</evidence>
<keyword evidence="5" id="KW-1185">Reference proteome</keyword>
<dbReference type="OrthoDB" id="1936594at2759"/>
<keyword evidence="2 3" id="KW-0802">TPR repeat</keyword>
<evidence type="ECO:0008006" key="6">
    <source>
        <dbReference type="Google" id="ProtNLM"/>
    </source>
</evidence>
<dbReference type="PANTHER" id="PTHR16193:SF0">
    <property type="entry name" value="TETRATRICOPEPTIDE REPEAT PROTEIN 27"/>
    <property type="match status" value="1"/>
</dbReference>
<dbReference type="InterPro" id="IPR019734">
    <property type="entry name" value="TPR_rpt"/>
</dbReference>
<feature type="repeat" description="TPR" evidence="3">
    <location>
        <begin position="664"/>
        <end position="697"/>
    </location>
</feature>
<dbReference type="EMBL" id="JANBOJ010000496">
    <property type="protein sequence ID" value="KAJ1719091.1"/>
    <property type="molecule type" value="Genomic_DNA"/>
</dbReference>
<dbReference type="SMART" id="SM00028">
    <property type="entry name" value="TPR"/>
    <property type="match status" value="2"/>
</dbReference>
<evidence type="ECO:0000256" key="2">
    <source>
        <dbReference type="ARBA" id="ARBA00022803"/>
    </source>
</evidence>
<reference evidence="4" key="1">
    <citation type="submission" date="2022-07" db="EMBL/GenBank/DDBJ databases">
        <title>Phylogenomic reconstructions and comparative analyses of Kickxellomycotina fungi.</title>
        <authorList>
            <person name="Reynolds N.K."/>
            <person name="Stajich J.E."/>
            <person name="Barry K."/>
            <person name="Grigoriev I.V."/>
            <person name="Crous P."/>
            <person name="Smith M.E."/>
        </authorList>
    </citation>
    <scope>NUCLEOTIDE SEQUENCE</scope>
    <source>
        <strain evidence="4">NBRC 32514</strain>
    </source>
</reference>
<dbReference type="Gene3D" id="1.25.40.10">
    <property type="entry name" value="Tetratricopeptide repeat domain"/>
    <property type="match status" value="1"/>
</dbReference>
<gene>
    <name evidence="4" type="ORF">LPJ53_006077</name>
</gene>
<dbReference type="InterPro" id="IPR044244">
    <property type="entry name" value="TTC27/Emw1"/>
</dbReference>
<dbReference type="InterPro" id="IPR011990">
    <property type="entry name" value="TPR-like_helical_dom_sf"/>
</dbReference>
<evidence type="ECO:0000256" key="1">
    <source>
        <dbReference type="ARBA" id="ARBA00022737"/>
    </source>
</evidence>
<protein>
    <recommendedName>
        <fullName evidence="6">TPR-like protein</fullName>
    </recommendedName>
</protein>
<sequence length="958" mass="106457">MTLQSLTEQRIMLGQQIDDSSDSVAAALSKGDYQEVLRSPAARAVFGSDHESAGSLAGIVQGPTPFDSEFAAADISGYVTSLATRYVAENGPEAWQQITWVAAACLNAFQQTNWTGPELDLDPVALFPGDLGTRLVESFIATQIIELPEDADRHEIGRREHMGGRVYLGAKLSDQRRRFDADVLRLLERDGEEAYTLTPRPLFLHLARLLLVEVPRDRLDERDQAAPTAQWWAARVLRVQQTLLEYPAQTLLTEVLGHYAAAARSLPGSPVQAKYAAGLAAADAGSAMDAGLDEDPLAMVRDRAAAAEKAPVTQSDQLGADARAWDGLDDSAREVWARYLLEIAVTFAQHRMAGETREHLALAQAASGLQWRMTGVKGRRTRFQTFDVTQLVVDAASRRALGGSESELVPESMALNDDTLLEHIALTGEAPAAAPLTAIDRCILLALCQNVENENPAHGLTSEQMRPFVARVLDRASNWTVYTTGLLQRSRLEAAKTRTAERSVLQLQALVDQIARPQPGELEAGAAERLAYLPVVVLPSQWDLEAELARRFVSLGVIRSALDIFERLQQWDDVIAAFVLLGQEEVAERIVRAKLEETPDRPKLWCVLGDLKSEPAHWRHAWAVSGERYARAMRSLGAHHYAKQEYPLSAECYRRALALNPLFEKSWYILGCTSLQTQDWASAATAFQRVVSLDHERGDAWNNLASACLQLNDDKHRERAWYALREAARCMFDSWKVWENFMRVSLGLKQYASAIHAMGRIVTLRAELDGARCVDLEALRSIISALTRGGLVEGLAPADAQRREQQYARYVEHLLVEQIEARITRSAPLWRTMAEFWSWRSDFAHCLDCHVKAHRSLAQVAELAYEKELFHEAVDSAIELVSAYENLGDRVQTVKLSSDDGEQEGERKAAAVEQPVCADWRHQAKMALRSLMGKGKESFEGSEDYARLTEALAELRQA</sequence>
<dbReference type="PROSITE" id="PS50005">
    <property type="entry name" value="TPR"/>
    <property type="match status" value="2"/>
</dbReference>
<evidence type="ECO:0000256" key="3">
    <source>
        <dbReference type="PROSITE-ProRule" id="PRU00339"/>
    </source>
</evidence>
<dbReference type="PANTHER" id="PTHR16193">
    <property type="entry name" value="TETRATRICOPEPTIDE REPEAT PROTEIN 27"/>
    <property type="match status" value="1"/>
</dbReference>
<organism evidence="4 5">
    <name type="scientific">Coemansia erecta</name>
    <dbReference type="NCBI Taxonomy" id="147472"/>
    <lineage>
        <taxon>Eukaryota</taxon>
        <taxon>Fungi</taxon>
        <taxon>Fungi incertae sedis</taxon>
        <taxon>Zoopagomycota</taxon>
        <taxon>Kickxellomycotina</taxon>
        <taxon>Kickxellomycetes</taxon>
        <taxon>Kickxellales</taxon>
        <taxon>Kickxellaceae</taxon>
        <taxon>Coemansia</taxon>
    </lineage>
</organism>
<feature type="repeat" description="TPR" evidence="3">
    <location>
        <begin position="630"/>
        <end position="663"/>
    </location>
</feature>
<dbReference type="SUPFAM" id="SSF48452">
    <property type="entry name" value="TPR-like"/>
    <property type="match status" value="1"/>
</dbReference>
<proteinExistence type="predicted"/>
<keyword evidence="1" id="KW-0677">Repeat</keyword>
<comment type="caution">
    <text evidence="4">The sequence shown here is derived from an EMBL/GenBank/DDBJ whole genome shotgun (WGS) entry which is preliminary data.</text>
</comment>
<name>A0A9W7XTJ7_9FUNG</name>
<accession>A0A9W7XTJ7</accession>
<evidence type="ECO:0000313" key="4">
    <source>
        <dbReference type="EMBL" id="KAJ1719091.1"/>
    </source>
</evidence>
<dbReference type="AlphaFoldDB" id="A0A9W7XTJ7"/>